<gene>
    <name evidence="5" type="ORF">UT17_C0004G0008</name>
</gene>
<dbReference type="EMBL" id="LBVU01000004">
    <property type="protein sequence ID" value="KKQ91660.1"/>
    <property type="molecule type" value="Genomic_DNA"/>
</dbReference>
<comment type="caution">
    <text evidence="5">The sequence shown here is derived from an EMBL/GenBank/DDBJ whole genome shotgun (WGS) entry which is preliminary data.</text>
</comment>
<dbReference type="InterPro" id="IPR035437">
    <property type="entry name" value="SNase_OB-fold_sf"/>
</dbReference>
<sequence>MKAKVNMDGGLLKNKSNSLIKKILVGATLATTLGMGFWASKAFYTIKEVIDGDTFVTSENQYVRFDKVDAPEIDYCLGKQSKDELSKLILNKKVFIKVSYIEQNRNRLIGSVYTTNGDVEETMLKKGLATLRGGAKRDNLSNATNYAQNKNLGVYSNLCTQQENLQKPECNIKGNNRDGQRMYRFPGCKNYDSTLVQLYRGDQWFCTEAEAKKAGFTKGGDCK</sequence>
<evidence type="ECO:0000256" key="3">
    <source>
        <dbReference type="ARBA" id="ARBA00022801"/>
    </source>
</evidence>
<dbReference type="Gene3D" id="2.40.50.90">
    <property type="match status" value="1"/>
</dbReference>
<keyword evidence="2" id="KW-0255">Endonuclease</keyword>
<reference evidence="5 6" key="1">
    <citation type="journal article" date="2015" name="Nature">
        <title>rRNA introns, odd ribosomes, and small enigmatic genomes across a large radiation of phyla.</title>
        <authorList>
            <person name="Brown C.T."/>
            <person name="Hug L.A."/>
            <person name="Thomas B.C."/>
            <person name="Sharon I."/>
            <person name="Castelle C.J."/>
            <person name="Singh A."/>
            <person name="Wilkins M.J."/>
            <person name="Williams K.H."/>
            <person name="Banfield J.F."/>
        </authorList>
    </citation>
    <scope>NUCLEOTIDE SEQUENCE [LARGE SCALE GENOMIC DNA]</scope>
</reference>
<dbReference type="GO" id="GO:0004519">
    <property type="term" value="F:endonuclease activity"/>
    <property type="evidence" value="ECO:0007669"/>
    <property type="project" value="UniProtKB-KW"/>
</dbReference>
<dbReference type="AlphaFoldDB" id="A0A0G0LUJ2"/>
<keyword evidence="1" id="KW-0540">Nuclease</keyword>
<evidence type="ECO:0000313" key="5">
    <source>
        <dbReference type="EMBL" id="KKQ91660.1"/>
    </source>
</evidence>
<dbReference type="SUPFAM" id="SSF50199">
    <property type="entry name" value="Staphylococcal nuclease"/>
    <property type="match status" value="1"/>
</dbReference>
<dbReference type="PANTHER" id="PTHR12302">
    <property type="entry name" value="EBNA2 BINDING PROTEIN P100"/>
    <property type="match status" value="1"/>
</dbReference>
<organism evidence="5 6">
    <name type="scientific">Candidatus Woesebacteria bacterium GW2011_GWB1_39_10</name>
    <dbReference type="NCBI Taxonomy" id="1618572"/>
    <lineage>
        <taxon>Bacteria</taxon>
        <taxon>Candidatus Woeseibacteriota</taxon>
    </lineage>
</organism>
<dbReference type="PROSITE" id="PS50830">
    <property type="entry name" value="TNASE_3"/>
    <property type="match status" value="1"/>
</dbReference>
<dbReference type="GO" id="GO:0016787">
    <property type="term" value="F:hydrolase activity"/>
    <property type="evidence" value="ECO:0007669"/>
    <property type="project" value="UniProtKB-KW"/>
</dbReference>
<feature type="domain" description="TNase-like" evidence="4">
    <location>
        <begin position="40"/>
        <end position="157"/>
    </location>
</feature>
<evidence type="ECO:0000256" key="1">
    <source>
        <dbReference type="ARBA" id="ARBA00022722"/>
    </source>
</evidence>
<evidence type="ECO:0000259" key="4">
    <source>
        <dbReference type="PROSITE" id="PS50830"/>
    </source>
</evidence>
<dbReference type="Proteomes" id="UP000034774">
    <property type="component" value="Unassembled WGS sequence"/>
</dbReference>
<accession>A0A0G0LUJ2</accession>
<dbReference type="InterPro" id="IPR016071">
    <property type="entry name" value="Staphylococal_nuclease_OB-fold"/>
</dbReference>
<protein>
    <submittedName>
        <fullName evidence="5">Micrococcal nuclease-like protein</fullName>
    </submittedName>
</protein>
<dbReference type="PANTHER" id="PTHR12302:SF3">
    <property type="entry name" value="SERINE_THREONINE-PROTEIN KINASE 31"/>
    <property type="match status" value="1"/>
</dbReference>
<dbReference type="Pfam" id="PF00565">
    <property type="entry name" value="SNase"/>
    <property type="match status" value="1"/>
</dbReference>
<dbReference type="STRING" id="1618572.UT17_C0004G0008"/>
<evidence type="ECO:0000256" key="2">
    <source>
        <dbReference type="ARBA" id="ARBA00022759"/>
    </source>
</evidence>
<proteinExistence type="predicted"/>
<evidence type="ECO:0000313" key="6">
    <source>
        <dbReference type="Proteomes" id="UP000034774"/>
    </source>
</evidence>
<dbReference type="SMART" id="SM00318">
    <property type="entry name" value="SNc"/>
    <property type="match status" value="1"/>
</dbReference>
<name>A0A0G0LUJ2_9BACT</name>
<keyword evidence="3" id="KW-0378">Hydrolase</keyword>